<gene>
    <name evidence="4" type="primary">PE8</name>
    <name evidence="3" type="ORF">MmonteBS_37240</name>
    <name evidence="4" type="ORF">NJB18185_48360</name>
</gene>
<dbReference type="Pfam" id="PF00934">
    <property type="entry name" value="PE"/>
    <property type="match status" value="1"/>
</dbReference>
<comment type="caution">
    <text evidence="4">The sequence shown here is derived from an EMBL/GenBank/DDBJ whole genome shotgun (WGS) entry which is preliminary data.</text>
</comment>
<feature type="domain" description="PPE family C-terminal" evidence="2">
    <location>
        <begin position="224"/>
        <end position="306"/>
    </location>
</feature>
<dbReference type="InterPro" id="IPR038332">
    <property type="entry name" value="PPE_sf"/>
</dbReference>
<dbReference type="InterPro" id="IPR000084">
    <property type="entry name" value="PE-PGRS_N"/>
</dbReference>
<dbReference type="Pfam" id="PF12484">
    <property type="entry name" value="PPE-SVP"/>
    <property type="match status" value="1"/>
</dbReference>
<accession>A0AA37UWT3</accession>
<dbReference type="Proteomes" id="UP001139505">
    <property type="component" value="Unassembled WGS sequence"/>
</dbReference>
<evidence type="ECO:0000259" key="2">
    <source>
        <dbReference type="Pfam" id="PF12484"/>
    </source>
</evidence>
<dbReference type="InterPro" id="IPR022171">
    <property type="entry name" value="PPE_C"/>
</dbReference>
<dbReference type="RefSeq" id="WP_108924431.1">
    <property type="nucleotide sequence ID" value="NZ_BFCH01000019.1"/>
</dbReference>
<name>A0AA37UWT3_9MYCO</name>
<sequence>MSFLTTVTEELLAAQGQLEAINANLAAQNAGAAAATTAVAPAGADPVSAQQAVIFSAYGTSYQATAGEAQTQLETYATNLGSSSTSYSDAEATNAAQALLSEADPMQQASLLSDPVSQVAAPGPGSTVLDWLTYLLGGTGNYTNPSMLGGMFGLSSNAANILNIGGGNWASAASNLVGMAGGGLLPAGSDTIGDAAAAAGAADLAASTTPVPVGAAGMGMPVVAGLGQGTLVGNLAVPPSWAGGQVTPVLGTTATPLHTVGWTGAAPQAGAGIPGMPGMVAPGAGRASSGFGAPRYGVKPIVMPKPTAV</sequence>
<evidence type="ECO:0000313" key="3">
    <source>
        <dbReference type="EMBL" id="GBG39352.1"/>
    </source>
</evidence>
<keyword evidence="5" id="KW-1185">Reference proteome</keyword>
<organism evidence="4 6">
    <name type="scientific">Mycobacterium montefiorense</name>
    <dbReference type="NCBI Taxonomy" id="154654"/>
    <lineage>
        <taxon>Bacteria</taxon>
        <taxon>Bacillati</taxon>
        <taxon>Actinomycetota</taxon>
        <taxon>Actinomycetes</taxon>
        <taxon>Mycobacteriales</taxon>
        <taxon>Mycobacteriaceae</taxon>
        <taxon>Mycobacterium</taxon>
        <taxon>Mycobacterium simiae complex</taxon>
    </lineage>
</organism>
<dbReference type="SUPFAM" id="SSF140459">
    <property type="entry name" value="PE/PPE dimer-like"/>
    <property type="match status" value="1"/>
</dbReference>
<evidence type="ECO:0000313" key="5">
    <source>
        <dbReference type="Proteomes" id="UP000245060"/>
    </source>
</evidence>
<feature type="domain" description="PE" evidence="1">
    <location>
        <begin position="4"/>
        <end position="94"/>
    </location>
</feature>
<dbReference type="EMBL" id="BQYH01000065">
    <property type="protein sequence ID" value="GKU75065.1"/>
    <property type="molecule type" value="Genomic_DNA"/>
</dbReference>
<reference evidence="5" key="2">
    <citation type="submission" date="2018-04" db="EMBL/GenBank/DDBJ databases">
        <title>Draft genome sequence of Mycobacterium montefiorense isolated from Japanese black salamander.</title>
        <authorList>
            <person name="Fukano H."/>
            <person name="Yoshida M."/>
            <person name="Shimizu A."/>
            <person name="Iwao H."/>
            <person name="Kurata O."/>
            <person name="Katayama Y."/>
            <person name="Omatsu T."/>
            <person name="Mizutani T."/>
            <person name="Wada S."/>
            <person name="Hoshino Y."/>
        </authorList>
    </citation>
    <scope>NUCLEOTIDE SEQUENCE [LARGE SCALE GENOMIC DNA]</scope>
    <source>
        <strain evidence="5">BS</strain>
    </source>
</reference>
<reference evidence="4" key="4">
    <citation type="submission" date="2022-04" db="EMBL/GenBank/DDBJ databases">
        <authorList>
            <person name="Komine T."/>
            <person name="Fukano H."/>
            <person name="Wada S."/>
        </authorList>
    </citation>
    <scope>NUCLEOTIDE SEQUENCE</scope>
    <source>
        <strain evidence="4">NJB18185</strain>
    </source>
</reference>
<dbReference type="AlphaFoldDB" id="A0AA37UWT3"/>
<evidence type="ECO:0000313" key="4">
    <source>
        <dbReference type="EMBL" id="GKU75065.1"/>
    </source>
</evidence>
<reference evidence="4" key="3">
    <citation type="journal article" date="2022" name="Microbiol. Resour. Announc.">
        <title>Draft Genome Sequences of Eight Mycobacterium montefiorense Strains Isolated from Salamanders in Captivity.</title>
        <authorList>
            <person name="Komine T."/>
            <person name="Ihara H."/>
            <person name="Fukano H."/>
            <person name="Hoshino Y."/>
            <person name="Kurata O."/>
            <person name="Wada S."/>
        </authorList>
    </citation>
    <scope>NUCLEOTIDE SEQUENCE</scope>
    <source>
        <strain evidence="4">NJB18185</strain>
    </source>
</reference>
<reference evidence="3" key="1">
    <citation type="journal article" date="2018" name="Genome Announc.">
        <title>Draft Genome Sequence of Mycobacterium montefiorense Isolated from Japanese Black Salamander (Hynobius nigrescens).</title>
        <authorList>
            <person name="Fukano H."/>
            <person name="Yoshida M."/>
            <person name="Shimizu A."/>
            <person name="Iwao H."/>
            <person name="Katayama Y."/>
            <person name="Omatsu T."/>
            <person name="Mizutani T."/>
            <person name="Kurata O."/>
            <person name="Wada S."/>
            <person name="Hoshino Y."/>
        </authorList>
    </citation>
    <scope>NUCLEOTIDE SEQUENCE</scope>
    <source>
        <strain evidence="3">BS</strain>
    </source>
</reference>
<dbReference type="Proteomes" id="UP000245060">
    <property type="component" value="Unassembled WGS sequence"/>
</dbReference>
<evidence type="ECO:0000313" key="6">
    <source>
        <dbReference type="Proteomes" id="UP001139505"/>
    </source>
</evidence>
<proteinExistence type="predicted"/>
<protein>
    <submittedName>
        <fullName evidence="4">PE family protein</fullName>
    </submittedName>
</protein>
<dbReference type="EMBL" id="BFCH01000019">
    <property type="protein sequence ID" value="GBG39352.1"/>
    <property type="molecule type" value="Genomic_DNA"/>
</dbReference>
<dbReference type="Gene3D" id="1.10.287.850">
    <property type="entry name" value="HP0062-like domain"/>
    <property type="match status" value="1"/>
</dbReference>
<evidence type="ECO:0000259" key="1">
    <source>
        <dbReference type="Pfam" id="PF00934"/>
    </source>
</evidence>